<dbReference type="InterPro" id="IPR042418">
    <property type="entry name" value="TXNDC15"/>
</dbReference>
<name>A0AAV2TA72_CALDB</name>
<reference evidence="4" key="1">
    <citation type="submission" date="2024-06" db="EMBL/GenBank/DDBJ databases">
        <authorList>
            <person name="Liu X."/>
            <person name="Lenzi L."/>
            <person name="Haldenby T S."/>
            <person name="Uol C."/>
        </authorList>
    </citation>
    <scope>NUCLEOTIDE SEQUENCE</scope>
</reference>
<feature type="transmembrane region" description="Helical" evidence="2">
    <location>
        <begin position="268"/>
        <end position="286"/>
    </location>
</feature>
<protein>
    <recommendedName>
        <fullName evidence="6">Thioredoxin domain-containing protein</fullName>
    </recommendedName>
</protein>
<sequence>MRLIRHLVVILILFISVRGFGSNVSVDNGRDSEQPYSAQGSDSFVPSNLSDTKNESKGKVASRNWLFSHPYTISGGQALTRPLSRCSLIPVNWANISLGRLWLLSRAEVDKLFSPTRKPVPRKPTVQSFGINQSPHLPTTSAARFAPTTEHECYVLFIYSTTCRFSVAAFPYIRALARAYPQLKMVGVKVEDYIRHRWSLRMLFVPKLKIIVDSRILREYAGSDSNLDEMIDFVWLITHQLPKGPVGIRSTDFLDNPPEPPPRTDICLIASWIMTILGCVYLFSIFSSRKIATLSAFLHRISRGRYGSPPPDGSIQNWDPGQVTPAH</sequence>
<gene>
    <name evidence="4" type="ORF">CDAUBV1_LOCUS5067</name>
</gene>
<evidence type="ECO:0000256" key="3">
    <source>
        <dbReference type="SAM" id="SignalP"/>
    </source>
</evidence>
<comment type="caution">
    <text evidence="4">The sequence shown here is derived from an EMBL/GenBank/DDBJ whole genome shotgun (WGS) entry which is preliminary data.</text>
</comment>
<feature type="signal peptide" evidence="3">
    <location>
        <begin position="1"/>
        <end position="19"/>
    </location>
</feature>
<dbReference type="Proteomes" id="UP001497525">
    <property type="component" value="Unassembled WGS sequence"/>
</dbReference>
<evidence type="ECO:0000313" key="4">
    <source>
        <dbReference type="EMBL" id="CAL5132223.1"/>
    </source>
</evidence>
<dbReference type="PANTHER" id="PTHR14684:SF2">
    <property type="entry name" value="THIOREDOXIN DOMAIN-CONTAINING PROTEIN 15"/>
    <property type="match status" value="1"/>
</dbReference>
<proteinExistence type="predicted"/>
<accession>A0AAV2TA72</accession>
<feature type="chain" id="PRO_5043752318" description="Thioredoxin domain-containing protein" evidence="3">
    <location>
        <begin position="20"/>
        <end position="327"/>
    </location>
</feature>
<dbReference type="GO" id="GO:0005929">
    <property type="term" value="C:cilium"/>
    <property type="evidence" value="ECO:0007669"/>
    <property type="project" value="TreeGrafter"/>
</dbReference>
<dbReference type="PANTHER" id="PTHR14684">
    <property type="entry name" value="THIOREDOXIN DOMAIN-CONTAINING PROTEIN 15"/>
    <property type="match status" value="1"/>
</dbReference>
<dbReference type="GO" id="GO:0060271">
    <property type="term" value="P:cilium assembly"/>
    <property type="evidence" value="ECO:0007669"/>
    <property type="project" value="TreeGrafter"/>
</dbReference>
<dbReference type="InterPro" id="IPR036249">
    <property type="entry name" value="Thioredoxin-like_sf"/>
</dbReference>
<evidence type="ECO:0000256" key="1">
    <source>
        <dbReference type="SAM" id="MobiDB-lite"/>
    </source>
</evidence>
<evidence type="ECO:0000256" key="2">
    <source>
        <dbReference type="SAM" id="Phobius"/>
    </source>
</evidence>
<evidence type="ECO:0008006" key="6">
    <source>
        <dbReference type="Google" id="ProtNLM"/>
    </source>
</evidence>
<feature type="compositionally biased region" description="Polar residues" evidence="1">
    <location>
        <begin position="34"/>
        <end position="51"/>
    </location>
</feature>
<evidence type="ECO:0000313" key="5">
    <source>
        <dbReference type="Proteomes" id="UP001497525"/>
    </source>
</evidence>
<keyword evidence="3" id="KW-0732">Signal</keyword>
<feature type="region of interest" description="Disordered" evidence="1">
    <location>
        <begin position="30"/>
        <end position="56"/>
    </location>
</feature>
<organism evidence="4 5">
    <name type="scientific">Calicophoron daubneyi</name>
    <name type="common">Rumen fluke</name>
    <name type="synonym">Paramphistomum daubneyi</name>
    <dbReference type="NCBI Taxonomy" id="300641"/>
    <lineage>
        <taxon>Eukaryota</taxon>
        <taxon>Metazoa</taxon>
        <taxon>Spiralia</taxon>
        <taxon>Lophotrochozoa</taxon>
        <taxon>Platyhelminthes</taxon>
        <taxon>Trematoda</taxon>
        <taxon>Digenea</taxon>
        <taxon>Plagiorchiida</taxon>
        <taxon>Pronocephalata</taxon>
        <taxon>Paramphistomoidea</taxon>
        <taxon>Paramphistomidae</taxon>
        <taxon>Calicophoron</taxon>
    </lineage>
</organism>
<dbReference type="SUPFAM" id="SSF52833">
    <property type="entry name" value="Thioredoxin-like"/>
    <property type="match status" value="1"/>
</dbReference>
<keyword evidence="2" id="KW-0812">Transmembrane</keyword>
<dbReference type="EMBL" id="CAXLJL010000123">
    <property type="protein sequence ID" value="CAL5132223.1"/>
    <property type="molecule type" value="Genomic_DNA"/>
</dbReference>
<feature type="region of interest" description="Disordered" evidence="1">
    <location>
        <begin position="308"/>
        <end position="327"/>
    </location>
</feature>
<keyword evidence="2" id="KW-0472">Membrane</keyword>
<keyword evidence="2" id="KW-1133">Transmembrane helix</keyword>
<dbReference type="AlphaFoldDB" id="A0AAV2TA72"/>